<evidence type="ECO:0000313" key="2">
    <source>
        <dbReference type="EMBL" id="KIK46289.1"/>
    </source>
</evidence>
<dbReference type="STRING" id="930992.A0A0D0B934"/>
<accession>A0A0D0B934</accession>
<reference evidence="3" key="2">
    <citation type="submission" date="2015-01" db="EMBL/GenBank/DDBJ databases">
        <title>Evolutionary Origins and Diversification of the Mycorrhizal Mutualists.</title>
        <authorList>
            <consortium name="DOE Joint Genome Institute"/>
            <consortium name="Mycorrhizal Genomics Consortium"/>
            <person name="Kohler A."/>
            <person name="Kuo A."/>
            <person name="Nagy L.G."/>
            <person name="Floudas D."/>
            <person name="Copeland A."/>
            <person name="Barry K.W."/>
            <person name="Cichocki N."/>
            <person name="Veneault-Fourrey C."/>
            <person name="LaButti K."/>
            <person name="Lindquist E.A."/>
            <person name="Lipzen A."/>
            <person name="Lundell T."/>
            <person name="Morin E."/>
            <person name="Murat C."/>
            <person name="Riley R."/>
            <person name="Ohm R."/>
            <person name="Sun H."/>
            <person name="Tunlid A."/>
            <person name="Henrissat B."/>
            <person name="Grigoriev I.V."/>
            <person name="Hibbett D.S."/>
            <person name="Martin F."/>
        </authorList>
    </citation>
    <scope>NUCLEOTIDE SEQUENCE [LARGE SCALE GENOMIC DNA]</scope>
    <source>
        <strain evidence="3">UH-Slu-Lm8-n1</strain>
    </source>
</reference>
<evidence type="ECO:0000313" key="3">
    <source>
        <dbReference type="Proteomes" id="UP000054485"/>
    </source>
</evidence>
<dbReference type="Proteomes" id="UP000054485">
    <property type="component" value="Unassembled WGS sequence"/>
</dbReference>
<feature type="compositionally biased region" description="Low complexity" evidence="1">
    <location>
        <begin position="26"/>
        <end position="51"/>
    </location>
</feature>
<proteinExistence type="predicted"/>
<name>A0A0D0B934_9AGAM</name>
<feature type="region of interest" description="Disordered" evidence="1">
    <location>
        <begin position="64"/>
        <end position="83"/>
    </location>
</feature>
<protein>
    <submittedName>
        <fullName evidence="2">Uncharacterized protein</fullName>
    </submittedName>
</protein>
<evidence type="ECO:0000256" key="1">
    <source>
        <dbReference type="SAM" id="MobiDB-lite"/>
    </source>
</evidence>
<feature type="compositionally biased region" description="Low complexity" evidence="1">
    <location>
        <begin position="64"/>
        <end position="76"/>
    </location>
</feature>
<dbReference type="EMBL" id="KN835161">
    <property type="protein sequence ID" value="KIK46289.1"/>
    <property type="molecule type" value="Genomic_DNA"/>
</dbReference>
<organism evidence="2 3">
    <name type="scientific">Suillus luteus UH-Slu-Lm8-n1</name>
    <dbReference type="NCBI Taxonomy" id="930992"/>
    <lineage>
        <taxon>Eukaryota</taxon>
        <taxon>Fungi</taxon>
        <taxon>Dikarya</taxon>
        <taxon>Basidiomycota</taxon>
        <taxon>Agaricomycotina</taxon>
        <taxon>Agaricomycetes</taxon>
        <taxon>Agaricomycetidae</taxon>
        <taxon>Boletales</taxon>
        <taxon>Suillineae</taxon>
        <taxon>Suillaceae</taxon>
        <taxon>Suillus</taxon>
    </lineage>
</organism>
<feature type="region of interest" description="Disordered" evidence="1">
    <location>
        <begin position="17"/>
        <end position="51"/>
    </location>
</feature>
<dbReference type="OrthoDB" id="3350156at2759"/>
<sequence length="435" mass="47738">MESNSFISTSTMRTLHAPQELLENIAAQSQPSSPRSSALATSPNSPSESVSSLPSVGSSFFFSSAAASPPRSQPQSNHYARDSSTQGLIIPSLTLPAPLRRPTPFGKTLGDLRLLIVGNGADDRELVSNLLLDDNEDVVDISGWEDFEHGSILRASTDWIEHRDAHGLEKFEPAKNVEIISLARHEFDDNSTKSSVLPVIQSPFHSVSELIDPRCQPSAALANLIASPWSPLHTALIILSNSGPSASEDGPIDLLTPHIPVILMRHGPDHTHFPSRPHMSSFRPRSAAALRNGLFRSPETLSSLRYEAAERFLRWREVECAVERINASHRETVSLSSNEPLWNKAKWEAEWESRLSHDVAISCEREDPVKVPEQQCFDPLHLSSLVSFSLCLLDPATRLLSRSVSTFVDKLADSQVRIAMVGSLCLGIGIGMMIR</sequence>
<reference evidence="2 3" key="1">
    <citation type="submission" date="2014-04" db="EMBL/GenBank/DDBJ databases">
        <authorList>
            <consortium name="DOE Joint Genome Institute"/>
            <person name="Kuo A."/>
            <person name="Ruytinx J."/>
            <person name="Rineau F."/>
            <person name="Colpaert J."/>
            <person name="Kohler A."/>
            <person name="Nagy L.G."/>
            <person name="Floudas D."/>
            <person name="Copeland A."/>
            <person name="Barry K.W."/>
            <person name="Cichocki N."/>
            <person name="Veneault-Fourrey C."/>
            <person name="LaButti K."/>
            <person name="Lindquist E.A."/>
            <person name="Lipzen A."/>
            <person name="Lundell T."/>
            <person name="Morin E."/>
            <person name="Murat C."/>
            <person name="Sun H."/>
            <person name="Tunlid A."/>
            <person name="Henrissat B."/>
            <person name="Grigoriev I.V."/>
            <person name="Hibbett D.S."/>
            <person name="Martin F."/>
            <person name="Nordberg H.P."/>
            <person name="Cantor M.N."/>
            <person name="Hua S.X."/>
        </authorList>
    </citation>
    <scope>NUCLEOTIDE SEQUENCE [LARGE SCALE GENOMIC DNA]</scope>
    <source>
        <strain evidence="2 3">UH-Slu-Lm8-n1</strain>
    </source>
</reference>
<keyword evidence="3" id="KW-1185">Reference proteome</keyword>
<dbReference type="HOGENOM" id="CLU_020369_0_0_1"/>
<dbReference type="AlphaFoldDB" id="A0A0D0B934"/>
<dbReference type="InParanoid" id="A0A0D0B934"/>
<gene>
    <name evidence="2" type="ORF">CY34DRAFT_800638</name>
</gene>